<evidence type="ECO:0000313" key="2">
    <source>
        <dbReference type="Proteomes" id="UP000688137"/>
    </source>
</evidence>
<comment type="caution">
    <text evidence="1">The sequence shown here is derived from an EMBL/GenBank/DDBJ whole genome shotgun (WGS) entry which is preliminary data.</text>
</comment>
<dbReference type="OMA" id="QWIFREC"/>
<name>A0A8S1M5M4_PARPR</name>
<reference evidence="1" key="1">
    <citation type="submission" date="2021-01" db="EMBL/GenBank/DDBJ databases">
        <authorList>
            <consortium name="Genoscope - CEA"/>
            <person name="William W."/>
        </authorList>
    </citation>
    <scope>NUCLEOTIDE SEQUENCE</scope>
</reference>
<sequence>MNFIRKRLGLLPQTTAIMEIYQSEQSNEVIYLYRRILKQISITYERRLERMQKLKEAQWIFRECKDEKEQEQIKYLKNQGYLVLKMLEQNQVLPSFYPNPLDLVEPEVHNQFGKQLYNRVKF</sequence>
<organism evidence="1 2">
    <name type="scientific">Paramecium primaurelia</name>
    <dbReference type="NCBI Taxonomy" id="5886"/>
    <lineage>
        <taxon>Eukaryota</taxon>
        <taxon>Sar</taxon>
        <taxon>Alveolata</taxon>
        <taxon>Ciliophora</taxon>
        <taxon>Intramacronucleata</taxon>
        <taxon>Oligohymenophorea</taxon>
        <taxon>Peniculida</taxon>
        <taxon>Parameciidae</taxon>
        <taxon>Paramecium</taxon>
    </lineage>
</organism>
<protein>
    <submittedName>
        <fullName evidence="1">Uncharacterized protein</fullName>
    </submittedName>
</protein>
<accession>A0A8S1M5M4</accession>
<proteinExistence type="predicted"/>
<dbReference type="Proteomes" id="UP000688137">
    <property type="component" value="Unassembled WGS sequence"/>
</dbReference>
<gene>
    <name evidence="1" type="ORF">PPRIM_AZ9-3.1.T0540180</name>
</gene>
<dbReference type="EMBL" id="CAJJDM010000054">
    <property type="protein sequence ID" value="CAD8075387.1"/>
    <property type="molecule type" value="Genomic_DNA"/>
</dbReference>
<keyword evidence="2" id="KW-1185">Reference proteome</keyword>
<dbReference type="AlphaFoldDB" id="A0A8S1M5M4"/>
<evidence type="ECO:0000313" key="1">
    <source>
        <dbReference type="EMBL" id="CAD8075387.1"/>
    </source>
</evidence>